<accession>A0A518K6I9</accession>
<proteinExistence type="inferred from homology"/>
<evidence type="ECO:0000313" key="19">
    <source>
        <dbReference type="Proteomes" id="UP000316426"/>
    </source>
</evidence>
<keyword evidence="7 16" id="KW-0808">Transferase</keyword>
<dbReference type="InterPro" id="IPR048254">
    <property type="entry name" value="CDP_ALCOHOL_P_TRANSF_CS"/>
</dbReference>
<dbReference type="GO" id="GO:0016020">
    <property type="term" value="C:membrane"/>
    <property type="evidence" value="ECO:0007669"/>
    <property type="project" value="UniProtKB-SubCell"/>
</dbReference>
<comment type="catalytic activity">
    <reaction evidence="14">
        <text>a CDP-1,2-diacyl-sn-glycerol + sn-glycerol 3-phosphate = a 1,2-diacyl-sn-glycero-3-phospho-(1'-sn-glycero-3'-phosphate) + CMP + H(+)</text>
        <dbReference type="Rhea" id="RHEA:12593"/>
        <dbReference type="ChEBI" id="CHEBI:15378"/>
        <dbReference type="ChEBI" id="CHEBI:57597"/>
        <dbReference type="ChEBI" id="CHEBI:58332"/>
        <dbReference type="ChEBI" id="CHEBI:60110"/>
        <dbReference type="ChEBI" id="CHEBI:60377"/>
        <dbReference type="EC" id="2.7.8.5"/>
    </reaction>
</comment>
<keyword evidence="12" id="KW-0594">Phospholipid biosynthesis</keyword>
<keyword evidence="11 17" id="KW-0472">Membrane</keyword>
<dbReference type="GO" id="GO:0046474">
    <property type="term" value="P:glycerophospholipid biosynthetic process"/>
    <property type="evidence" value="ECO:0007669"/>
    <property type="project" value="TreeGrafter"/>
</dbReference>
<comment type="pathway">
    <text evidence="2">Phospholipid metabolism; phosphatidylglycerol biosynthesis; phosphatidylglycerol from CDP-diacylglycerol: step 1/2.</text>
</comment>
<dbReference type="GO" id="GO:0008444">
    <property type="term" value="F:CDP-diacylglycerol-glycerol-3-phosphate 3-phosphatidyltransferase activity"/>
    <property type="evidence" value="ECO:0007669"/>
    <property type="project" value="UniProtKB-UniRule"/>
</dbReference>
<dbReference type="Proteomes" id="UP000316426">
    <property type="component" value="Chromosome"/>
</dbReference>
<gene>
    <name evidence="18" type="primary">pgsA</name>
    <name evidence="18" type="ORF">Spa11_16000</name>
</gene>
<evidence type="ECO:0000256" key="12">
    <source>
        <dbReference type="ARBA" id="ARBA00023209"/>
    </source>
</evidence>
<protein>
    <recommendedName>
        <fullName evidence="5 15">CDP-diacylglycerol--glycerol-3-phosphate 3-phosphatidyltransferase</fullName>
        <ecNumber evidence="4 15">2.7.8.5</ecNumber>
    </recommendedName>
</protein>
<dbReference type="InterPro" id="IPR043130">
    <property type="entry name" value="CDP-OH_PTrfase_TM_dom"/>
</dbReference>
<evidence type="ECO:0000256" key="8">
    <source>
        <dbReference type="ARBA" id="ARBA00022692"/>
    </source>
</evidence>
<evidence type="ECO:0000256" key="10">
    <source>
        <dbReference type="ARBA" id="ARBA00023098"/>
    </source>
</evidence>
<keyword evidence="13" id="KW-1208">Phospholipid metabolism</keyword>
<evidence type="ECO:0000256" key="4">
    <source>
        <dbReference type="ARBA" id="ARBA00013170"/>
    </source>
</evidence>
<comment type="similarity">
    <text evidence="3 16">Belongs to the CDP-alcohol phosphatidyltransferase class-I family.</text>
</comment>
<evidence type="ECO:0000256" key="15">
    <source>
        <dbReference type="NCBIfam" id="TIGR00560"/>
    </source>
</evidence>
<evidence type="ECO:0000313" key="18">
    <source>
        <dbReference type="EMBL" id="QDV73404.1"/>
    </source>
</evidence>
<organism evidence="18 19">
    <name type="scientific">Botrimarina mediterranea</name>
    <dbReference type="NCBI Taxonomy" id="2528022"/>
    <lineage>
        <taxon>Bacteria</taxon>
        <taxon>Pseudomonadati</taxon>
        <taxon>Planctomycetota</taxon>
        <taxon>Planctomycetia</taxon>
        <taxon>Pirellulales</taxon>
        <taxon>Lacipirellulaceae</taxon>
        <taxon>Botrimarina</taxon>
    </lineage>
</organism>
<evidence type="ECO:0000256" key="5">
    <source>
        <dbReference type="ARBA" id="ARBA00014944"/>
    </source>
</evidence>
<dbReference type="InterPro" id="IPR004570">
    <property type="entry name" value="Phosphatidylglycerol_P_synth"/>
</dbReference>
<evidence type="ECO:0000256" key="6">
    <source>
        <dbReference type="ARBA" id="ARBA00022516"/>
    </source>
</evidence>
<dbReference type="Gene3D" id="1.20.120.1760">
    <property type="match status" value="1"/>
</dbReference>
<dbReference type="InterPro" id="IPR050324">
    <property type="entry name" value="CDP-alcohol_PTase-I"/>
</dbReference>
<evidence type="ECO:0000256" key="9">
    <source>
        <dbReference type="ARBA" id="ARBA00022989"/>
    </source>
</evidence>
<dbReference type="NCBIfam" id="TIGR00560">
    <property type="entry name" value="pgsA"/>
    <property type="match status" value="1"/>
</dbReference>
<dbReference type="Pfam" id="PF01066">
    <property type="entry name" value="CDP-OH_P_transf"/>
    <property type="match status" value="1"/>
</dbReference>
<keyword evidence="9 17" id="KW-1133">Transmembrane helix</keyword>
<dbReference type="KEGG" id="bmei:Spa11_16000"/>
<evidence type="ECO:0000256" key="16">
    <source>
        <dbReference type="RuleBase" id="RU003750"/>
    </source>
</evidence>
<comment type="subcellular location">
    <subcellularLocation>
        <location evidence="1">Membrane</location>
        <topology evidence="1">Multi-pass membrane protein</topology>
    </subcellularLocation>
</comment>
<dbReference type="EMBL" id="CP036349">
    <property type="protein sequence ID" value="QDV73404.1"/>
    <property type="molecule type" value="Genomic_DNA"/>
</dbReference>
<dbReference type="PIRSF" id="PIRSF000847">
    <property type="entry name" value="Phos_ph_gly_syn"/>
    <property type="match status" value="1"/>
</dbReference>
<evidence type="ECO:0000256" key="2">
    <source>
        <dbReference type="ARBA" id="ARBA00005042"/>
    </source>
</evidence>
<dbReference type="PROSITE" id="PS00379">
    <property type="entry name" value="CDP_ALCOHOL_P_TRANSF"/>
    <property type="match status" value="1"/>
</dbReference>
<evidence type="ECO:0000256" key="1">
    <source>
        <dbReference type="ARBA" id="ARBA00004141"/>
    </source>
</evidence>
<sequence length="206" mass="22233">MSIRGSNSEVPLGKLSDPPNAITASRLVVTVACFVCLSLGWYRAGLVAFVLAAATDWADGYWARRWGPITKLGRVLDPLADKLLICGVYIYLAAIPDSRVLPWMTVLILAREFVVTTLRAMVESAGGDFSAVWIGKWKFTLQVIAAALSLLYVSPWRTAGWPTPVTLGAGLVDAFVWAMLIVTAISGVTYTRAAIAAMRSSQPTLE</sequence>
<dbReference type="PANTHER" id="PTHR14269:SF62">
    <property type="entry name" value="CDP-DIACYLGLYCEROL--GLYCEROL-3-PHOSPHATE 3-PHOSPHATIDYLTRANSFERASE 1, CHLOROPLASTIC"/>
    <property type="match status" value="1"/>
</dbReference>
<feature type="transmembrane region" description="Helical" evidence="17">
    <location>
        <begin position="134"/>
        <end position="154"/>
    </location>
</feature>
<keyword evidence="19" id="KW-1185">Reference proteome</keyword>
<dbReference type="AlphaFoldDB" id="A0A518K6I9"/>
<keyword evidence="10" id="KW-0443">Lipid metabolism</keyword>
<keyword evidence="8 17" id="KW-0812">Transmembrane</keyword>
<dbReference type="RefSeq" id="WP_197529821.1">
    <property type="nucleotide sequence ID" value="NZ_CP036349.1"/>
</dbReference>
<dbReference type="EC" id="2.7.8.5" evidence="4 15"/>
<reference evidence="18 19" key="1">
    <citation type="submission" date="2019-02" db="EMBL/GenBank/DDBJ databases">
        <title>Deep-cultivation of Planctomycetes and their phenomic and genomic characterization uncovers novel biology.</title>
        <authorList>
            <person name="Wiegand S."/>
            <person name="Jogler M."/>
            <person name="Boedeker C."/>
            <person name="Pinto D."/>
            <person name="Vollmers J."/>
            <person name="Rivas-Marin E."/>
            <person name="Kohn T."/>
            <person name="Peeters S.H."/>
            <person name="Heuer A."/>
            <person name="Rast P."/>
            <person name="Oberbeckmann S."/>
            <person name="Bunk B."/>
            <person name="Jeske O."/>
            <person name="Meyerdierks A."/>
            <person name="Storesund J.E."/>
            <person name="Kallscheuer N."/>
            <person name="Luecker S."/>
            <person name="Lage O.M."/>
            <person name="Pohl T."/>
            <person name="Merkel B.J."/>
            <person name="Hornburger P."/>
            <person name="Mueller R.-W."/>
            <person name="Bruemmer F."/>
            <person name="Labrenz M."/>
            <person name="Spormann A.M."/>
            <person name="Op den Camp H."/>
            <person name="Overmann J."/>
            <person name="Amann R."/>
            <person name="Jetten M.S.M."/>
            <person name="Mascher T."/>
            <person name="Medema M.H."/>
            <person name="Devos D.P."/>
            <person name="Kaster A.-K."/>
            <person name="Ovreas L."/>
            <person name="Rohde M."/>
            <person name="Galperin M.Y."/>
            <person name="Jogler C."/>
        </authorList>
    </citation>
    <scope>NUCLEOTIDE SEQUENCE [LARGE SCALE GENOMIC DNA]</scope>
    <source>
        <strain evidence="18 19">Spa11</strain>
    </source>
</reference>
<name>A0A518K6I9_9BACT</name>
<evidence type="ECO:0000256" key="13">
    <source>
        <dbReference type="ARBA" id="ARBA00023264"/>
    </source>
</evidence>
<feature type="transmembrane region" description="Helical" evidence="17">
    <location>
        <begin position="174"/>
        <end position="195"/>
    </location>
</feature>
<dbReference type="PANTHER" id="PTHR14269">
    <property type="entry name" value="CDP-DIACYLGLYCEROL--GLYCEROL-3-PHOSPHATE 3-PHOSPHATIDYLTRANSFERASE-RELATED"/>
    <property type="match status" value="1"/>
</dbReference>
<feature type="transmembrane region" description="Helical" evidence="17">
    <location>
        <begin position="27"/>
        <end position="54"/>
    </location>
</feature>
<keyword evidence="6" id="KW-0444">Lipid biosynthesis</keyword>
<evidence type="ECO:0000256" key="7">
    <source>
        <dbReference type="ARBA" id="ARBA00022679"/>
    </source>
</evidence>
<evidence type="ECO:0000256" key="14">
    <source>
        <dbReference type="ARBA" id="ARBA00048586"/>
    </source>
</evidence>
<dbReference type="InterPro" id="IPR000462">
    <property type="entry name" value="CDP-OH_P_trans"/>
</dbReference>
<evidence type="ECO:0000256" key="17">
    <source>
        <dbReference type="SAM" id="Phobius"/>
    </source>
</evidence>
<evidence type="ECO:0000256" key="11">
    <source>
        <dbReference type="ARBA" id="ARBA00023136"/>
    </source>
</evidence>
<evidence type="ECO:0000256" key="3">
    <source>
        <dbReference type="ARBA" id="ARBA00010441"/>
    </source>
</evidence>